<name>A0AAX3WZ77_9BACI</name>
<evidence type="ECO:0000256" key="1">
    <source>
        <dbReference type="ARBA" id="ARBA00006739"/>
    </source>
</evidence>
<dbReference type="EC" id="2.4.-.-" evidence="3"/>
<dbReference type="RefSeq" id="WP_283870759.1">
    <property type="nucleotide sequence ID" value="NZ_CP126101.1"/>
</dbReference>
<keyword evidence="3" id="KW-0328">Glycosyltransferase</keyword>
<keyword evidence="3" id="KW-0808">Transferase</keyword>
<reference evidence="3" key="1">
    <citation type="submission" date="2023-05" db="EMBL/GenBank/DDBJ databases">
        <title>Comparative genomics of Bacillaceae isolates and their secondary metabolite potential.</title>
        <authorList>
            <person name="Song L."/>
            <person name="Nielsen L.J."/>
            <person name="Mohite O."/>
            <person name="Xu X."/>
            <person name="Weber T."/>
            <person name="Kovacs A.T."/>
        </authorList>
    </citation>
    <scope>NUCLEOTIDE SEQUENCE</scope>
    <source>
        <strain evidence="3">LY1</strain>
    </source>
</reference>
<proteinExistence type="inferred from homology"/>
<gene>
    <name evidence="3" type="ORF">QNH24_03440</name>
</gene>
<dbReference type="AlphaFoldDB" id="A0AAX3WZ77"/>
<sequence length="279" mass="32735">MCKVSVIMPCFNDGEYIKESIDSVLNQTYEEVELIIINDGSTDELTNNILNNLSHPKIKVFKTSNIGPSAARNFGISKSTGSYILPVDADDLIHSLYIEECVKQLKQNDNVGIVYCYAELFGEQTGRWDLPEYSFEKMLLDNIIFVTSMFRKKDWEIIGGFNENLVHGMEDYDFWLSILELERKVVQLKEVYFYYRIKKISRTTKFSDDPRIVKETYKTLYLNHSEFYQRYSNEYAMVLRDALIEQIYINKKLTDLGPILNKVKRMGKVKRFIKKILIR</sequence>
<evidence type="ECO:0000259" key="2">
    <source>
        <dbReference type="Pfam" id="PF00535"/>
    </source>
</evidence>
<dbReference type="PANTHER" id="PTHR22916">
    <property type="entry name" value="GLYCOSYLTRANSFERASE"/>
    <property type="match status" value="1"/>
</dbReference>
<accession>A0AAX3WZ77</accession>
<dbReference type="GO" id="GO:0016757">
    <property type="term" value="F:glycosyltransferase activity"/>
    <property type="evidence" value="ECO:0007669"/>
    <property type="project" value="UniProtKB-KW"/>
</dbReference>
<dbReference type="Gene3D" id="3.90.550.10">
    <property type="entry name" value="Spore Coat Polysaccharide Biosynthesis Protein SpsA, Chain A"/>
    <property type="match status" value="1"/>
</dbReference>
<evidence type="ECO:0000313" key="4">
    <source>
        <dbReference type="Proteomes" id="UP001178322"/>
    </source>
</evidence>
<dbReference type="InterPro" id="IPR001173">
    <property type="entry name" value="Glyco_trans_2-like"/>
</dbReference>
<dbReference type="Pfam" id="PF00535">
    <property type="entry name" value="Glycos_transf_2"/>
    <property type="match status" value="1"/>
</dbReference>
<protein>
    <submittedName>
        <fullName evidence="3">Glycosyltransferase family A protein</fullName>
        <ecNumber evidence="3">2.4.-.-</ecNumber>
    </submittedName>
</protein>
<dbReference type="EMBL" id="CP126101">
    <property type="protein sequence ID" value="WHY52303.1"/>
    <property type="molecule type" value="Genomic_DNA"/>
</dbReference>
<dbReference type="SUPFAM" id="SSF53448">
    <property type="entry name" value="Nucleotide-diphospho-sugar transferases"/>
    <property type="match status" value="1"/>
</dbReference>
<dbReference type="Proteomes" id="UP001178322">
    <property type="component" value="Chromosome"/>
</dbReference>
<dbReference type="CDD" id="cd00761">
    <property type="entry name" value="Glyco_tranf_GTA_type"/>
    <property type="match status" value="1"/>
</dbReference>
<dbReference type="InterPro" id="IPR029044">
    <property type="entry name" value="Nucleotide-diphossugar_trans"/>
</dbReference>
<comment type="similarity">
    <text evidence="1">Belongs to the glycosyltransferase 2 family.</text>
</comment>
<organism evidence="3 4">
    <name type="scientific">Lysinibacillus pakistanensis</name>
    <dbReference type="NCBI Taxonomy" id="759811"/>
    <lineage>
        <taxon>Bacteria</taxon>
        <taxon>Bacillati</taxon>
        <taxon>Bacillota</taxon>
        <taxon>Bacilli</taxon>
        <taxon>Bacillales</taxon>
        <taxon>Bacillaceae</taxon>
        <taxon>Lysinibacillus</taxon>
    </lineage>
</organism>
<evidence type="ECO:0000313" key="3">
    <source>
        <dbReference type="EMBL" id="WHY52303.1"/>
    </source>
</evidence>
<feature type="domain" description="Glycosyltransferase 2-like" evidence="2">
    <location>
        <begin position="5"/>
        <end position="140"/>
    </location>
</feature>